<keyword evidence="2" id="KW-1185">Reference proteome</keyword>
<protein>
    <recommendedName>
        <fullName evidence="3">SGNH hydrolase-type esterase domain-containing protein</fullName>
    </recommendedName>
</protein>
<dbReference type="InterPro" id="IPR036514">
    <property type="entry name" value="SGNH_hydro_sf"/>
</dbReference>
<dbReference type="GO" id="GO:0016788">
    <property type="term" value="F:hydrolase activity, acting on ester bonds"/>
    <property type="evidence" value="ECO:0007669"/>
    <property type="project" value="UniProtKB-ARBA"/>
</dbReference>
<evidence type="ECO:0000313" key="1">
    <source>
        <dbReference type="EMBL" id="AUB79649.1"/>
    </source>
</evidence>
<sequence>MKPRKLLTTVAPSIIALLLVGAGFLTCRYLTIKVFDQEIDSDAQAYTLGRLLKDQPEQRTAVASAYYDSEQALARLDTLSWAVPNIPTPFVGSAPAPGQQGNAHINTMQFRAAREVAMPKPARTYRIFLTGGSTAFGNGAPSDDTTIAGYLNTILTRELAPATGLNYEVFTMANSAWASTQERIVIENLLSELEPDMVIAVSGNNDVHWGALGRNVLWFRSYADELFLSLIKAVYRLTGQPPIAENTRIEAGPIAPAVIAGRLLKNVRISAFVLAAANIDYVFVLQPTLAASNKKLTRREGARLVQRDYFRECYGRIAAALTDLHEEHFRFVDLSGLFDGAGEQEEIFLDSYHFGDRGNEQIATGIFLRIKDRIVSKASG</sequence>
<proteinExistence type="predicted"/>
<name>A0A2K8U2L1_9GAMM</name>
<evidence type="ECO:0000313" key="2">
    <source>
        <dbReference type="Proteomes" id="UP000232638"/>
    </source>
</evidence>
<evidence type="ECO:0008006" key="3">
    <source>
        <dbReference type="Google" id="ProtNLM"/>
    </source>
</evidence>
<organism evidence="1 2">
    <name type="scientific">Candidatus Thiodictyon syntrophicum</name>
    <dbReference type="NCBI Taxonomy" id="1166950"/>
    <lineage>
        <taxon>Bacteria</taxon>
        <taxon>Pseudomonadati</taxon>
        <taxon>Pseudomonadota</taxon>
        <taxon>Gammaproteobacteria</taxon>
        <taxon>Chromatiales</taxon>
        <taxon>Chromatiaceae</taxon>
        <taxon>Thiodictyon</taxon>
    </lineage>
</organism>
<gene>
    <name evidence="1" type="ORF">THSYN_00865</name>
</gene>
<dbReference type="RefSeq" id="WP_100917467.1">
    <property type="nucleotide sequence ID" value="NZ_CP020370.1"/>
</dbReference>
<dbReference type="OrthoDB" id="8816239at2"/>
<dbReference type="AlphaFoldDB" id="A0A2K8U2L1"/>
<dbReference type="KEGG" id="tsy:THSYN_00865"/>
<dbReference type="Gene3D" id="3.40.50.1110">
    <property type="entry name" value="SGNH hydrolase"/>
    <property type="match status" value="1"/>
</dbReference>
<dbReference type="Proteomes" id="UP000232638">
    <property type="component" value="Chromosome"/>
</dbReference>
<reference evidence="1 2" key="1">
    <citation type="submission" date="2017-03" db="EMBL/GenBank/DDBJ databases">
        <title>Complete genome sequence of Candidatus 'Thiodictyon syntrophicum' sp. nov. strain Cad16T, a photolithoautotroph purple sulfur bacterium isolated from an alpine meromictic lake.</title>
        <authorList>
            <person name="Luedin S.M."/>
            <person name="Pothier J.F."/>
            <person name="Danza F."/>
            <person name="Storelli N."/>
            <person name="Wittwer M."/>
            <person name="Tonolla M."/>
        </authorList>
    </citation>
    <scope>NUCLEOTIDE SEQUENCE [LARGE SCALE GENOMIC DNA]</scope>
    <source>
        <strain evidence="1 2">Cad16T</strain>
    </source>
</reference>
<accession>A0A2K8U2L1</accession>
<dbReference type="EMBL" id="CP020370">
    <property type="protein sequence ID" value="AUB79649.1"/>
    <property type="molecule type" value="Genomic_DNA"/>
</dbReference>
<dbReference type="SUPFAM" id="SSF52266">
    <property type="entry name" value="SGNH hydrolase"/>
    <property type="match status" value="1"/>
</dbReference>